<dbReference type="InterPro" id="IPR015424">
    <property type="entry name" value="PyrdxlP-dep_Trfase"/>
</dbReference>
<dbReference type="OrthoDB" id="9809616at2"/>
<keyword evidence="5 13" id="KW-0032">Aminotransferase</keyword>
<dbReference type="PANTHER" id="PTHR43643">
    <property type="entry name" value="HISTIDINOL-PHOSPHATE AMINOTRANSFERASE 2"/>
    <property type="match status" value="1"/>
</dbReference>
<protein>
    <recommendedName>
        <fullName evidence="4">histidinol-phosphate transaminase</fullName>
        <ecNumber evidence="4">2.6.1.9</ecNumber>
    </recommendedName>
</protein>
<evidence type="ECO:0000313" key="14">
    <source>
        <dbReference type="Proteomes" id="UP000265848"/>
    </source>
</evidence>
<evidence type="ECO:0000256" key="11">
    <source>
        <dbReference type="RuleBase" id="RU003693"/>
    </source>
</evidence>
<dbReference type="PANTHER" id="PTHR43643:SF6">
    <property type="entry name" value="HISTIDINOL-PHOSPHATE AMINOTRANSFERASE"/>
    <property type="match status" value="1"/>
</dbReference>
<evidence type="ECO:0000256" key="1">
    <source>
        <dbReference type="ARBA" id="ARBA00001933"/>
    </source>
</evidence>
<dbReference type="NCBIfam" id="NF006014">
    <property type="entry name" value="PRK08153.1"/>
    <property type="match status" value="1"/>
</dbReference>
<dbReference type="InterPro" id="IPR015421">
    <property type="entry name" value="PyrdxlP-dep_Trfase_major"/>
</dbReference>
<dbReference type="EC" id="2.6.1.9" evidence="4"/>
<dbReference type="InterPro" id="IPR050106">
    <property type="entry name" value="HistidinolP_aminotransfase"/>
</dbReference>
<evidence type="ECO:0000256" key="2">
    <source>
        <dbReference type="ARBA" id="ARBA00005011"/>
    </source>
</evidence>
<keyword evidence="7 13" id="KW-0808">Transferase</keyword>
<evidence type="ECO:0000256" key="3">
    <source>
        <dbReference type="ARBA" id="ARBA00007970"/>
    </source>
</evidence>
<dbReference type="InterPro" id="IPR004839">
    <property type="entry name" value="Aminotransferase_I/II_large"/>
</dbReference>
<comment type="pathway">
    <text evidence="2">Amino-acid biosynthesis; L-histidine biosynthesis; L-histidine from 5-phospho-alpha-D-ribose 1-diphosphate: step 7/9.</text>
</comment>
<dbReference type="InterPro" id="IPR001917">
    <property type="entry name" value="Aminotrans_II_pyridoxalP_BS"/>
</dbReference>
<proteinExistence type="inferred from homology"/>
<keyword evidence="8 11" id="KW-0663">Pyridoxal phosphate</keyword>
<dbReference type="RefSeq" id="WP_119400787.1">
    <property type="nucleotide sequence ID" value="NZ_QWJJ01000030.1"/>
</dbReference>
<evidence type="ECO:0000256" key="9">
    <source>
        <dbReference type="ARBA" id="ARBA00023102"/>
    </source>
</evidence>
<dbReference type="Gene3D" id="3.40.640.10">
    <property type="entry name" value="Type I PLP-dependent aspartate aminotransferase-like (Major domain)"/>
    <property type="match status" value="1"/>
</dbReference>
<evidence type="ECO:0000256" key="7">
    <source>
        <dbReference type="ARBA" id="ARBA00022679"/>
    </source>
</evidence>
<accession>A0A399IWR6</accession>
<feature type="domain" description="Aminotransferase class I/classII large" evidence="12">
    <location>
        <begin position="36"/>
        <end position="358"/>
    </location>
</feature>
<evidence type="ECO:0000259" key="12">
    <source>
        <dbReference type="Pfam" id="PF00155"/>
    </source>
</evidence>
<evidence type="ECO:0000256" key="5">
    <source>
        <dbReference type="ARBA" id="ARBA00022576"/>
    </source>
</evidence>
<reference evidence="13 14" key="1">
    <citation type="submission" date="2018-08" db="EMBL/GenBank/DDBJ databases">
        <title>Pseudooceanicola sediminis CY03 in the family Rhodobacteracea.</title>
        <authorList>
            <person name="Zhang Y.-J."/>
        </authorList>
    </citation>
    <scope>NUCLEOTIDE SEQUENCE [LARGE SCALE GENOMIC DNA]</scope>
    <source>
        <strain evidence="13 14">CY03</strain>
    </source>
</reference>
<keyword evidence="6" id="KW-0028">Amino-acid biosynthesis</keyword>
<dbReference type="SUPFAM" id="SSF53383">
    <property type="entry name" value="PLP-dependent transferases"/>
    <property type="match status" value="1"/>
</dbReference>
<evidence type="ECO:0000256" key="6">
    <source>
        <dbReference type="ARBA" id="ARBA00022605"/>
    </source>
</evidence>
<keyword evidence="9" id="KW-0368">Histidine biosynthesis</keyword>
<dbReference type="InterPro" id="IPR015422">
    <property type="entry name" value="PyrdxlP-dep_Trfase_small"/>
</dbReference>
<dbReference type="Proteomes" id="UP000265848">
    <property type="component" value="Unassembled WGS sequence"/>
</dbReference>
<dbReference type="GO" id="GO:0004400">
    <property type="term" value="F:histidinol-phosphate transaminase activity"/>
    <property type="evidence" value="ECO:0007669"/>
    <property type="project" value="UniProtKB-EC"/>
</dbReference>
<name>A0A399IWR6_9RHOB</name>
<comment type="catalytic activity">
    <reaction evidence="10">
        <text>L-histidinol phosphate + 2-oxoglutarate = 3-(imidazol-4-yl)-2-oxopropyl phosphate + L-glutamate</text>
        <dbReference type="Rhea" id="RHEA:23744"/>
        <dbReference type="ChEBI" id="CHEBI:16810"/>
        <dbReference type="ChEBI" id="CHEBI:29985"/>
        <dbReference type="ChEBI" id="CHEBI:57766"/>
        <dbReference type="ChEBI" id="CHEBI:57980"/>
        <dbReference type="EC" id="2.6.1.9"/>
    </reaction>
</comment>
<dbReference type="GO" id="GO:0000105">
    <property type="term" value="P:L-histidine biosynthetic process"/>
    <property type="evidence" value="ECO:0007669"/>
    <property type="project" value="UniProtKB-KW"/>
</dbReference>
<comment type="cofactor">
    <cofactor evidence="1 11">
        <name>pyridoxal 5'-phosphate</name>
        <dbReference type="ChEBI" id="CHEBI:597326"/>
    </cofactor>
</comment>
<evidence type="ECO:0000256" key="4">
    <source>
        <dbReference type="ARBA" id="ARBA00012748"/>
    </source>
</evidence>
<organism evidence="13 14">
    <name type="scientific">Pseudooceanicola sediminis</name>
    <dbReference type="NCBI Taxonomy" id="2211117"/>
    <lineage>
        <taxon>Bacteria</taxon>
        <taxon>Pseudomonadati</taxon>
        <taxon>Pseudomonadota</taxon>
        <taxon>Alphaproteobacteria</taxon>
        <taxon>Rhodobacterales</taxon>
        <taxon>Paracoccaceae</taxon>
        <taxon>Pseudooceanicola</taxon>
    </lineage>
</organism>
<dbReference type="GO" id="GO:0030170">
    <property type="term" value="F:pyridoxal phosphate binding"/>
    <property type="evidence" value="ECO:0007669"/>
    <property type="project" value="InterPro"/>
</dbReference>
<dbReference type="Pfam" id="PF00155">
    <property type="entry name" value="Aminotran_1_2"/>
    <property type="match status" value="1"/>
</dbReference>
<dbReference type="PROSITE" id="PS00599">
    <property type="entry name" value="AA_TRANSFER_CLASS_2"/>
    <property type="match status" value="1"/>
</dbReference>
<evidence type="ECO:0000256" key="8">
    <source>
        <dbReference type="ARBA" id="ARBA00022898"/>
    </source>
</evidence>
<sequence length="374" mass="39411">MSNARLTPLAASLPSTVPFIGPEELERRRGTPFTARLGANENGFGPSPLALAAMQDADGGIWQYGDPVSHDLRQALAAHWGCTPANIVVGAGIDGLLCDLVRLTVTAGDTIVTSQGAYPTFNYHVAGFGGTIQAVPYRDDAEDLPTLIARAAETDAKLIYFANPDNPMGSYLPGAEIAAALDALPSGTLLVLDEAYGELAPDDATLPLPIDDPRVIRMRTFSKGYGMAGARIGYALGHPDLITAFDKVRNHFGLNRAAQAGALAALSDADWLTHIRAEVATARAELARIARNHGLTALPSATNFVTLDTGRDGAFARALVAGFAAEGIFIRMPFVAPQDRCIRVSCGPSHDMAQLDAAFPRALAHARNTLSETA</sequence>
<evidence type="ECO:0000256" key="10">
    <source>
        <dbReference type="ARBA" id="ARBA00047481"/>
    </source>
</evidence>
<gene>
    <name evidence="13" type="ORF">DL237_20115</name>
</gene>
<dbReference type="CDD" id="cd00609">
    <property type="entry name" value="AAT_like"/>
    <property type="match status" value="1"/>
</dbReference>
<comment type="caution">
    <text evidence="13">The sequence shown here is derived from an EMBL/GenBank/DDBJ whole genome shotgun (WGS) entry which is preliminary data.</text>
</comment>
<evidence type="ECO:0000313" key="13">
    <source>
        <dbReference type="EMBL" id="RII36897.1"/>
    </source>
</evidence>
<dbReference type="EMBL" id="QWJJ01000030">
    <property type="protein sequence ID" value="RII36897.1"/>
    <property type="molecule type" value="Genomic_DNA"/>
</dbReference>
<comment type="similarity">
    <text evidence="3">Belongs to the class-II pyridoxal-phosphate-dependent aminotransferase family. Histidinol-phosphate aminotransferase subfamily.</text>
</comment>
<dbReference type="Gene3D" id="3.90.1150.10">
    <property type="entry name" value="Aspartate Aminotransferase, domain 1"/>
    <property type="match status" value="1"/>
</dbReference>
<dbReference type="AlphaFoldDB" id="A0A399IWR6"/>
<keyword evidence="14" id="KW-1185">Reference proteome</keyword>